<dbReference type="EC" id="3.4.21.-" evidence="8"/>
<dbReference type="PROSITE" id="PS51786">
    <property type="entry name" value="LON_PROTEOLYTIC"/>
    <property type="match status" value="1"/>
</dbReference>
<comment type="similarity">
    <text evidence="8 9 12 13">Belongs to the peptidase S16 family.</text>
</comment>
<feature type="region of interest" description="Disordered" evidence="14">
    <location>
        <begin position="72"/>
        <end position="98"/>
    </location>
</feature>
<dbReference type="GO" id="GO:0016485">
    <property type="term" value="P:protein processing"/>
    <property type="evidence" value="ECO:0007669"/>
    <property type="project" value="UniProtKB-UniRule"/>
</dbReference>
<dbReference type="PROSITE" id="PS51787">
    <property type="entry name" value="LON_N"/>
    <property type="match status" value="1"/>
</dbReference>
<dbReference type="InterPro" id="IPR046336">
    <property type="entry name" value="Lon_prtase_N_sf"/>
</dbReference>
<dbReference type="SMART" id="SM00382">
    <property type="entry name" value="AAA"/>
    <property type="match status" value="1"/>
</dbReference>
<evidence type="ECO:0000256" key="13">
    <source>
        <dbReference type="RuleBase" id="RU000591"/>
    </source>
</evidence>
<dbReference type="PIRSF" id="PIRSF001174">
    <property type="entry name" value="Lon_proteas"/>
    <property type="match status" value="1"/>
</dbReference>
<evidence type="ECO:0000259" key="15">
    <source>
        <dbReference type="PROSITE" id="PS51786"/>
    </source>
</evidence>
<dbReference type="CDD" id="cd19500">
    <property type="entry name" value="RecA-like_Lon"/>
    <property type="match status" value="1"/>
</dbReference>
<dbReference type="GO" id="GO:0004176">
    <property type="term" value="F:ATP-dependent peptidase activity"/>
    <property type="evidence" value="ECO:0007669"/>
    <property type="project" value="UniProtKB-UniRule"/>
</dbReference>
<evidence type="ECO:0000256" key="11">
    <source>
        <dbReference type="PIRSR" id="PIRSR001174-2"/>
    </source>
</evidence>
<feature type="active site" evidence="8 10">
    <location>
        <position position="826"/>
    </location>
</feature>
<dbReference type="EMBL" id="JBBNAE010000002">
    <property type="protein sequence ID" value="KAK9144791.1"/>
    <property type="molecule type" value="Genomic_DNA"/>
</dbReference>
<dbReference type="FunFam" id="3.40.50.300:FF:000651">
    <property type="entry name" value="Lon protease homolog 2, peroxisomal"/>
    <property type="match status" value="1"/>
</dbReference>
<dbReference type="AlphaFoldDB" id="A0AAP0PL51"/>
<dbReference type="GO" id="GO:0006515">
    <property type="term" value="P:protein quality control for misfolded or incompletely synthesized proteins"/>
    <property type="evidence" value="ECO:0007669"/>
    <property type="project" value="UniProtKB-UniRule"/>
</dbReference>
<feature type="short sequence motif" description="Microbody targeting signal" evidence="8">
    <location>
        <begin position="885"/>
        <end position="887"/>
    </location>
</feature>
<dbReference type="InterPro" id="IPR003111">
    <property type="entry name" value="Lon_prtase_N"/>
</dbReference>
<evidence type="ECO:0000256" key="5">
    <source>
        <dbReference type="ARBA" id="ARBA00022825"/>
    </source>
</evidence>
<feature type="active site" evidence="8 10">
    <location>
        <position position="783"/>
    </location>
</feature>
<dbReference type="SUPFAM" id="SSF54211">
    <property type="entry name" value="Ribosomal protein S5 domain 2-like"/>
    <property type="match status" value="1"/>
</dbReference>
<dbReference type="GO" id="GO:0016558">
    <property type="term" value="P:protein import into peroxisome matrix"/>
    <property type="evidence" value="ECO:0007669"/>
    <property type="project" value="UniProtKB-UniRule"/>
</dbReference>
<dbReference type="Gene3D" id="1.20.58.1480">
    <property type="match status" value="1"/>
</dbReference>
<dbReference type="InterPro" id="IPR054594">
    <property type="entry name" value="Lon_lid"/>
</dbReference>
<keyword evidence="18" id="KW-1185">Reference proteome</keyword>
<dbReference type="InterPro" id="IPR027065">
    <property type="entry name" value="Lon_Prtase"/>
</dbReference>
<dbReference type="InterPro" id="IPR027501">
    <property type="entry name" value="Lonp2_euk"/>
</dbReference>
<dbReference type="SUPFAM" id="SSF52540">
    <property type="entry name" value="P-loop containing nucleoside triphosphate hydrolases"/>
    <property type="match status" value="1"/>
</dbReference>
<evidence type="ECO:0000313" key="17">
    <source>
        <dbReference type="EMBL" id="KAK9144791.1"/>
    </source>
</evidence>
<dbReference type="Pfam" id="PF02190">
    <property type="entry name" value="LON_substr_bdg"/>
    <property type="match status" value="1"/>
</dbReference>
<keyword evidence="2 8" id="KW-0645">Protease</keyword>
<name>A0AAP0PL51_9MAGN</name>
<gene>
    <name evidence="17" type="ORF">Sjap_004694</name>
</gene>
<evidence type="ECO:0000256" key="3">
    <source>
        <dbReference type="ARBA" id="ARBA00022741"/>
    </source>
</evidence>
<evidence type="ECO:0000256" key="12">
    <source>
        <dbReference type="PROSITE-ProRule" id="PRU01122"/>
    </source>
</evidence>
<comment type="subcellular location">
    <subcellularLocation>
        <location evidence="1 8">Peroxisome matrix</location>
    </subcellularLocation>
</comment>
<dbReference type="InterPro" id="IPR003593">
    <property type="entry name" value="AAA+_ATPase"/>
</dbReference>
<evidence type="ECO:0000256" key="10">
    <source>
        <dbReference type="PIRSR" id="PIRSR001174-1"/>
    </source>
</evidence>
<feature type="domain" description="Lon N-terminal" evidence="16">
    <location>
        <begin position="11"/>
        <end position="259"/>
    </location>
</feature>
<dbReference type="InterPro" id="IPR003959">
    <property type="entry name" value="ATPase_AAA_core"/>
</dbReference>
<evidence type="ECO:0000259" key="16">
    <source>
        <dbReference type="PROSITE" id="PS51787"/>
    </source>
</evidence>
<dbReference type="GO" id="GO:0004252">
    <property type="term" value="F:serine-type endopeptidase activity"/>
    <property type="evidence" value="ECO:0007669"/>
    <property type="project" value="UniProtKB-UniRule"/>
</dbReference>
<dbReference type="FunFam" id="1.20.58.1480:FF:000005">
    <property type="entry name" value="Lon protease homolog 2, peroxisomal"/>
    <property type="match status" value="1"/>
</dbReference>
<dbReference type="GO" id="GO:0016887">
    <property type="term" value="F:ATP hydrolysis activity"/>
    <property type="evidence" value="ECO:0007669"/>
    <property type="project" value="UniProtKB-UniRule"/>
</dbReference>
<reference evidence="17 18" key="1">
    <citation type="submission" date="2024-01" db="EMBL/GenBank/DDBJ databases">
        <title>Genome assemblies of Stephania.</title>
        <authorList>
            <person name="Yang L."/>
        </authorList>
    </citation>
    <scope>NUCLEOTIDE SEQUENCE [LARGE SCALE GENOMIC DNA]</scope>
    <source>
        <strain evidence="17">QJT</strain>
        <tissue evidence="17">Leaf</tissue>
    </source>
</reference>
<feature type="domain" description="Lon proteolytic" evidence="15">
    <location>
        <begin position="694"/>
        <end position="877"/>
    </location>
</feature>
<dbReference type="PROSITE" id="PS01046">
    <property type="entry name" value="LON_SER"/>
    <property type="match status" value="1"/>
</dbReference>
<dbReference type="InterPro" id="IPR008269">
    <property type="entry name" value="Lon_proteolytic"/>
</dbReference>
<organism evidence="17 18">
    <name type="scientific">Stephania japonica</name>
    <dbReference type="NCBI Taxonomy" id="461633"/>
    <lineage>
        <taxon>Eukaryota</taxon>
        <taxon>Viridiplantae</taxon>
        <taxon>Streptophyta</taxon>
        <taxon>Embryophyta</taxon>
        <taxon>Tracheophyta</taxon>
        <taxon>Spermatophyta</taxon>
        <taxon>Magnoliopsida</taxon>
        <taxon>Ranunculales</taxon>
        <taxon>Menispermaceae</taxon>
        <taxon>Menispermoideae</taxon>
        <taxon>Cissampelideae</taxon>
        <taxon>Stephania</taxon>
    </lineage>
</organism>
<keyword evidence="5 8" id="KW-0720">Serine protease</keyword>
<evidence type="ECO:0000256" key="1">
    <source>
        <dbReference type="ARBA" id="ARBA00004253"/>
    </source>
</evidence>
<dbReference type="SMART" id="SM00464">
    <property type="entry name" value="LON"/>
    <property type="match status" value="1"/>
</dbReference>
<dbReference type="GO" id="GO:0005782">
    <property type="term" value="C:peroxisomal matrix"/>
    <property type="evidence" value="ECO:0007669"/>
    <property type="project" value="UniProtKB-SubCell"/>
</dbReference>
<proteinExistence type="inferred from homology"/>
<dbReference type="InterPro" id="IPR027417">
    <property type="entry name" value="P-loop_NTPase"/>
</dbReference>
<dbReference type="GO" id="GO:0005524">
    <property type="term" value="F:ATP binding"/>
    <property type="evidence" value="ECO:0007669"/>
    <property type="project" value="UniProtKB-UniRule"/>
</dbReference>
<dbReference type="Pfam" id="PF05362">
    <property type="entry name" value="Lon_C"/>
    <property type="match status" value="1"/>
</dbReference>
<evidence type="ECO:0000256" key="14">
    <source>
        <dbReference type="SAM" id="MobiDB-lite"/>
    </source>
</evidence>
<evidence type="ECO:0000256" key="8">
    <source>
        <dbReference type="HAMAP-Rule" id="MF_03121"/>
    </source>
</evidence>
<keyword evidence="6 8" id="KW-0067">ATP-binding</keyword>
<dbReference type="Pfam" id="PF22667">
    <property type="entry name" value="Lon_lid"/>
    <property type="match status" value="1"/>
</dbReference>
<dbReference type="FunFam" id="3.30.230.10:FF:000019">
    <property type="entry name" value="Lon protease homolog 2, peroxisomal"/>
    <property type="match status" value="1"/>
</dbReference>
<dbReference type="Gene3D" id="1.20.5.5270">
    <property type="match status" value="1"/>
</dbReference>
<comment type="function">
    <text evidence="8">ATP-dependent serine protease that mediates the selective degradation of misfolded and unassembled polypeptides in the peroxisomal matrix. Necessary for type 2 peroxisome targeting signal (PTS2)-containing protein processing and facilitates peroxisome matrix protein import.</text>
</comment>
<keyword evidence="4 8" id="KW-0378">Hydrolase</keyword>
<evidence type="ECO:0000256" key="7">
    <source>
        <dbReference type="ARBA" id="ARBA00023140"/>
    </source>
</evidence>
<accession>A0AAP0PL51</accession>
<dbReference type="InterPro" id="IPR015947">
    <property type="entry name" value="PUA-like_sf"/>
</dbReference>
<dbReference type="InterPro" id="IPR008268">
    <property type="entry name" value="Peptidase_S16_AS"/>
</dbReference>
<dbReference type="InterPro" id="IPR014721">
    <property type="entry name" value="Ribsml_uS5_D2-typ_fold_subgr"/>
</dbReference>
<sequence length="887" mass="98192">MAESVELPSRLAILPFKNKVLLPGGIIRIRCTSPSSVKLVEQELWQGEEKGLIGVLPVRDAAEAASVAPTPMLSSSGVVTDSGERSPKAPLATSDSQKLDGKNQQELIQWHTRGVAARALHLSREVEKPSGRVTYVVVLEGLCRFSVRELSVRGTYHTARVSRVEMTKAEIEQAEQDPDLISLSRQFKATAMELISVLEQKQKTVGRTKELLDIVPVHRLADIFVASFDISFEEQISMLDSVDLKVRLSKATEVVDRHLQSIRVAEKITQKVEGQLSKSQKEFLLRQQMRAIKEELGDNDDDEDDVVALERKMQSAGMPPNVWKHAQRELRRLKKMQPQQPGYSSSRVYLELLADLPWEKSSEEHELDLKAAKERLDNDHYGLVKVKQRIIEYLAVRKLKPDARGPVLCFVGPPGVGKTSLASSIAAALNRKFVRISLGGVKDEADIRGHRRTYIGSMPGRLVEGLKRVSVNNPVMLLDEIDKTGSDIRGDPASALLEVLDPEQNKSFNDHYLNVPFDLSKVIFVATANRIQPIPPPLLDRMEVIELPGYTPDEKLKIAMEHLIPRVLDQHGLNSEFLQIPEDMVKLVIQRYTREAGVRSLERNLAALARAAAVRVAEQENIVSLGKDEQQLATPMLDTRLAEGAEVEMEVIPMSDREITNALRKTSALVVDEAMLEKILGPPRYDDKETEERVTTPGVSIGLVWTTFGGDVQFVEATSTVGKGDLHLTGQLGDVIKESAQIALTWVRARATDLKFMAASNLMEGQDIHIHFPAGAVPKDGPSAGVTLVTSLVSLFSQKRVRADTAMTGEMTLRGLVLPVGGVKDKILAAHRYGIKRVILPERNLKDLVEVPSPVLASLEILLAKRVEDVLEQAFEGGCPWRHGAKL</sequence>
<feature type="binding site" evidence="8 11">
    <location>
        <begin position="412"/>
        <end position="419"/>
    </location>
    <ligand>
        <name>ATP</name>
        <dbReference type="ChEBI" id="CHEBI:30616"/>
    </ligand>
</feature>
<dbReference type="InterPro" id="IPR020568">
    <property type="entry name" value="Ribosomal_Su5_D2-typ_SF"/>
</dbReference>
<keyword evidence="7 8" id="KW-0576">Peroxisome</keyword>
<dbReference type="Pfam" id="PF00004">
    <property type="entry name" value="AAA"/>
    <property type="match status" value="1"/>
</dbReference>
<protein>
    <recommendedName>
        <fullName evidence="8">Lon protease homolog 2, peroxisomal</fullName>
        <ecNumber evidence="8">3.4.21.-</ecNumber>
    </recommendedName>
</protein>
<dbReference type="SUPFAM" id="SSF88697">
    <property type="entry name" value="PUA domain-like"/>
    <property type="match status" value="1"/>
</dbReference>
<dbReference type="Gene3D" id="3.30.230.10">
    <property type="match status" value="1"/>
</dbReference>
<evidence type="ECO:0000256" key="4">
    <source>
        <dbReference type="ARBA" id="ARBA00022801"/>
    </source>
</evidence>
<dbReference type="Gene3D" id="2.30.130.40">
    <property type="entry name" value="LON domain-like"/>
    <property type="match status" value="1"/>
</dbReference>
<dbReference type="Gene3D" id="1.10.8.60">
    <property type="match status" value="1"/>
</dbReference>
<dbReference type="InterPro" id="IPR004815">
    <property type="entry name" value="Lon_bac/euk-typ"/>
</dbReference>
<keyword evidence="3 8" id="KW-0547">Nucleotide-binding</keyword>
<dbReference type="NCBIfam" id="TIGR00763">
    <property type="entry name" value="lon"/>
    <property type="match status" value="1"/>
</dbReference>
<dbReference type="PRINTS" id="PR00830">
    <property type="entry name" value="ENDOLAPTASE"/>
</dbReference>
<evidence type="ECO:0000256" key="2">
    <source>
        <dbReference type="ARBA" id="ARBA00022670"/>
    </source>
</evidence>
<evidence type="ECO:0000313" key="18">
    <source>
        <dbReference type="Proteomes" id="UP001417504"/>
    </source>
</evidence>
<evidence type="ECO:0000256" key="9">
    <source>
        <dbReference type="PIRNR" id="PIRNR001174"/>
    </source>
</evidence>
<dbReference type="Gene3D" id="3.40.50.300">
    <property type="entry name" value="P-loop containing nucleotide triphosphate hydrolases"/>
    <property type="match status" value="1"/>
</dbReference>
<dbReference type="FunFam" id="1.20.5.5270:FF:000002">
    <property type="entry name" value="Lon protease homolog"/>
    <property type="match status" value="1"/>
</dbReference>
<dbReference type="PANTHER" id="PTHR10046">
    <property type="entry name" value="ATP DEPENDENT LON PROTEASE FAMILY MEMBER"/>
    <property type="match status" value="1"/>
</dbReference>
<dbReference type="Proteomes" id="UP001417504">
    <property type="component" value="Unassembled WGS sequence"/>
</dbReference>
<dbReference type="HAMAP" id="MF_03121">
    <property type="entry name" value="lonp2_euk"/>
    <property type="match status" value="1"/>
</dbReference>
<evidence type="ECO:0000256" key="6">
    <source>
        <dbReference type="ARBA" id="ARBA00022840"/>
    </source>
</evidence>
<comment type="caution">
    <text evidence="17">The sequence shown here is derived from an EMBL/GenBank/DDBJ whole genome shotgun (WGS) entry which is preliminary data.</text>
</comment>